<keyword evidence="3" id="KW-1185">Reference proteome</keyword>
<reference evidence="2" key="2">
    <citation type="journal article" date="2019" name="IMA Fungus">
        <title>Genome sequencing and comparison of five Tilletia species to identify candidate genes for the detection of regulated species infecting wheat.</title>
        <authorList>
            <person name="Nguyen H.D.T."/>
            <person name="Sultana T."/>
            <person name="Kesanakurti P."/>
            <person name="Hambleton S."/>
        </authorList>
    </citation>
    <scope>NUCLEOTIDE SEQUENCE</scope>
    <source>
        <strain evidence="2">DAOMC 236416</strain>
    </source>
</reference>
<proteinExistence type="predicted"/>
<sequence length="1018" mass="107158">MASLEATRPAPSASAAVGARTTAELASTSTSSPASIPRALSPPPQRPTSPPFARSQQRHLTLALPSVPDQEPDMASPTAGSTLYDRRQQAQQQSRTGRKLRLPPGRMVSSNSTMGSGSKSGVPVRAQTSTTPTSASMSLNSARLADDDEVEEVLEELEELEDEPEQDQLDSTGSSDIGSSCLAVQNATLAALRSCIYSMLSLSMPEGNTDSSNPVTTVQILNQILQSTYSFSSASVSSQSLPSTLTRQLNQVAAQQPLLASSDDLIISHALVHLLASLQAARNAPSPPPTATPFSHSRSRSGDDRSSSSAQGHQRETDSPNSFQHSPLSPPVSTATSNSGSEQATGTRSGVESGTAAIGRRSSMTTVASSPAASDELRDPFAETRSQDEFSNLLRRLQALSALVPDSVQSSRSSNGHEMESDSTTAAQSRSLAQMRNTTPAETKADPWTQLKTSITEVHDLAAVKKRLSTPHAIPSSGTGSRSHSFADPSLPQSMHGHSTAGKHQSRSRSASRRGSFSSINSLGHVLDTGTLPVAPSGSSQDGLLAFAASGDLRSSSSSGRQSSQSIRSSTFSIAGTLAEAPSWVSNPPATNAIGARAPVERRNSLSSTTDVSSSTGPPKYSMDSLVDPYLGGVQSQGDLRKTELPTYTGDSPFRSASEEKVALGSHSQESLASGYAAAGQESSSHRTGDRRKKTLASDLDALEDGLERLFAAGPQLSDQRAELRPRRQRTASDSLTIQDESQGLGLSSAGRSTGKGRAPSSDRAEGQLTRQVTLSDVIDKLSRPEMSRMQDQRAAPPTPSMFSARRSVSIDHRIPSSPKASTSHGRSLSQRLIDVVSFKLPARSQRRSPPAPLLLSGPSNAAMTKSAPWTAGAQDFSQLPQDPVYIGGAKSASKLPKERAGSMDLFHAIDAVSRASSRSFDDQRVSLKVRTGTDPKKQALSKIQWDDAEAPQIGSHQGGNDSEPLDLAKILSSAPKDEGDFQGRLSGATSPTDSRIPSVMEQATSSGWTVSPKVSQA</sequence>
<name>A0A177TKH5_9BASI</name>
<feature type="region of interest" description="Disordered" evidence="1">
    <location>
        <begin position="1"/>
        <end position="175"/>
    </location>
</feature>
<gene>
    <name evidence="2" type="ORF">A4X13_0g1576</name>
</gene>
<feature type="compositionally biased region" description="Acidic residues" evidence="1">
    <location>
        <begin position="146"/>
        <end position="168"/>
    </location>
</feature>
<dbReference type="Proteomes" id="UP000077521">
    <property type="component" value="Unassembled WGS sequence"/>
</dbReference>
<feature type="compositionally biased region" description="Low complexity" evidence="1">
    <location>
        <begin position="19"/>
        <end position="35"/>
    </location>
</feature>
<evidence type="ECO:0000256" key="1">
    <source>
        <dbReference type="SAM" id="MobiDB-lite"/>
    </source>
</evidence>
<feature type="compositionally biased region" description="Polar residues" evidence="1">
    <location>
        <begin position="421"/>
        <end position="441"/>
    </location>
</feature>
<accession>A0A177TKH5</accession>
<feature type="compositionally biased region" description="Polar residues" evidence="1">
    <location>
        <begin position="732"/>
        <end position="752"/>
    </location>
</feature>
<feature type="region of interest" description="Disordered" evidence="1">
    <location>
        <begin position="712"/>
        <end position="803"/>
    </location>
</feature>
<evidence type="ECO:0000313" key="3">
    <source>
        <dbReference type="Proteomes" id="UP000077521"/>
    </source>
</evidence>
<feature type="compositionally biased region" description="Basic and acidic residues" evidence="1">
    <location>
        <begin position="778"/>
        <end position="792"/>
    </location>
</feature>
<feature type="region of interest" description="Disordered" evidence="1">
    <location>
        <begin position="945"/>
        <end position="1018"/>
    </location>
</feature>
<feature type="compositionally biased region" description="Polar residues" evidence="1">
    <location>
        <begin position="362"/>
        <end position="372"/>
    </location>
</feature>
<feature type="compositionally biased region" description="Basic and acidic residues" evidence="1">
    <location>
        <begin position="375"/>
        <end position="384"/>
    </location>
</feature>
<feature type="compositionally biased region" description="Polar residues" evidence="1">
    <location>
        <begin position="988"/>
        <end position="1018"/>
    </location>
</feature>
<feature type="compositionally biased region" description="Low complexity" evidence="1">
    <location>
        <begin position="605"/>
        <end position="616"/>
    </location>
</feature>
<feature type="compositionally biased region" description="Polar residues" evidence="1">
    <location>
        <begin position="319"/>
        <end position="352"/>
    </location>
</feature>
<reference evidence="2" key="1">
    <citation type="submission" date="2016-04" db="EMBL/GenBank/DDBJ databases">
        <authorList>
            <person name="Nguyen H.D."/>
            <person name="Samba Siva P."/>
            <person name="Cullis J."/>
            <person name="Levesque C.A."/>
            <person name="Hambleton S."/>
        </authorList>
    </citation>
    <scope>NUCLEOTIDE SEQUENCE</scope>
    <source>
        <strain evidence="2">DAOMC 236416</strain>
    </source>
</reference>
<feature type="region of interest" description="Disordered" evidence="1">
    <location>
        <begin position="582"/>
        <end position="694"/>
    </location>
</feature>
<feature type="compositionally biased region" description="Pro residues" evidence="1">
    <location>
        <begin position="40"/>
        <end position="50"/>
    </location>
</feature>
<dbReference type="AlphaFoldDB" id="A0A177TKH5"/>
<feature type="compositionally biased region" description="Polar residues" evidence="1">
    <location>
        <begin position="126"/>
        <end position="141"/>
    </location>
</feature>
<evidence type="ECO:0000313" key="2">
    <source>
        <dbReference type="EMBL" id="KAE8258615.1"/>
    </source>
</evidence>
<dbReference type="EMBL" id="LWDF02000063">
    <property type="protein sequence ID" value="KAE8258615.1"/>
    <property type="molecule type" value="Genomic_DNA"/>
</dbReference>
<comment type="caution">
    <text evidence="2">The sequence shown here is derived from an EMBL/GenBank/DDBJ whole genome shotgun (WGS) entry which is preliminary data.</text>
</comment>
<protein>
    <submittedName>
        <fullName evidence="2">Uncharacterized protein</fullName>
    </submittedName>
</protein>
<feature type="region of interest" description="Disordered" evidence="1">
    <location>
        <begin position="282"/>
        <end position="384"/>
    </location>
</feature>
<feature type="region of interest" description="Disordered" evidence="1">
    <location>
        <begin position="469"/>
        <end position="517"/>
    </location>
</feature>
<feature type="compositionally biased region" description="Low complexity" evidence="1">
    <location>
        <begin position="109"/>
        <end position="121"/>
    </location>
</feature>
<feature type="region of interest" description="Disordered" evidence="1">
    <location>
        <begin position="405"/>
        <end position="451"/>
    </location>
</feature>
<organism evidence="2 3">
    <name type="scientific">Tilletia indica</name>
    <dbReference type="NCBI Taxonomy" id="43049"/>
    <lineage>
        <taxon>Eukaryota</taxon>
        <taxon>Fungi</taxon>
        <taxon>Dikarya</taxon>
        <taxon>Basidiomycota</taxon>
        <taxon>Ustilaginomycotina</taxon>
        <taxon>Exobasidiomycetes</taxon>
        <taxon>Tilletiales</taxon>
        <taxon>Tilletiaceae</taxon>
        <taxon>Tilletia</taxon>
    </lineage>
</organism>